<dbReference type="EMBL" id="JAVRHX010000002">
    <property type="protein sequence ID" value="MDT0595121.1"/>
    <property type="molecule type" value="Genomic_DNA"/>
</dbReference>
<feature type="transmembrane region" description="Helical" evidence="6">
    <location>
        <begin position="267"/>
        <end position="289"/>
    </location>
</feature>
<feature type="transmembrane region" description="Helical" evidence="6">
    <location>
        <begin position="227"/>
        <end position="246"/>
    </location>
</feature>
<evidence type="ECO:0000313" key="8">
    <source>
        <dbReference type="EMBL" id="MDT0595121.1"/>
    </source>
</evidence>
<feature type="transmembrane region" description="Helical" evidence="6">
    <location>
        <begin position="197"/>
        <end position="215"/>
    </location>
</feature>
<feature type="transmembrane region" description="Helical" evidence="6">
    <location>
        <begin position="132"/>
        <end position="152"/>
    </location>
</feature>
<accession>A0ABU2ZS88</accession>
<dbReference type="InterPro" id="IPR011701">
    <property type="entry name" value="MFS"/>
</dbReference>
<feature type="signal peptide" evidence="7">
    <location>
        <begin position="1"/>
        <end position="18"/>
    </location>
</feature>
<comment type="subcellular location">
    <subcellularLocation>
        <location evidence="1">Membrane</location>
        <topology evidence="1">Multi-pass membrane protein</topology>
    </subcellularLocation>
</comment>
<evidence type="ECO:0000313" key="9">
    <source>
        <dbReference type="Proteomes" id="UP001253545"/>
    </source>
</evidence>
<feature type="transmembrane region" description="Helical" evidence="6">
    <location>
        <begin position="331"/>
        <end position="351"/>
    </location>
</feature>
<evidence type="ECO:0000256" key="6">
    <source>
        <dbReference type="SAM" id="Phobius"/>
    </source>
</evidence>
<feature type="transmembrane region" description="Helical" evidence="6">
    <location>
        <begin position="363"/>
        <end position="384"/>
    </location>
</feature>
<dbReference type="InterPro" id="IPR036259">
    <property type="entry name" value="MFS_trans_sf"/>
</dbReference>
<evidence type="ECO:0000256" key="3">
    <source>
        <dbReference type="ARBA" id="ARBA00022692"/>
    </source>
</evidence>
<keyword evidence="2" id="KW-0813">Transport</keyword>
<keyword evidence="7" id="KW-0732">Signal</keyword>
<evidence type="ECO:0000256" key="7">
    <source>
        <dbReference type="SAM" id="SignalP"/>
    </source>
</evidence>
<feature type="transmembrane region" description="Helical" evidence="6">
    <location>
        <begin position="73"/>
        <end position="93"/>
    </location>
</feature>
<evidence type="ECO:0000256" key="1">
    <source>
        <dbReference type="ARBA" id="ARBA00004141"/>
    </source>
</evidence>
<gene>
    <name evidence="8" type="ORF">RM552_09725</name>
</gene>
<name>A0ABU2ZS88_9ALTE</name>
<feature type="transmembrane region" description="Helical" evidence="6">
    <location>
        <begin position="448"/>
        <end position="468"/>
    </location>
</feature>
<evidence type="ECO:0000256" key="2">
    <source>
        <dbReference type="ARBA" id="ARBA00022448"/>
    </source>
</evidence>
<dbReference type="Pfam" id="PF07690">
    <property type="entry name" value="MFS_1"/>
    <property type="match status" value="1"/>
</dbReference>
<evidence type="ECO:0000256" key="5">
    <source>
        <dbReference type="ARBA" id="ARBA00023136"/>
    </source>
</evidence>
<keyword evidence="3 6" id="KW-0812">Transmembrane</keyword>
<reference evidence="8 9" key="1">
    <citation type="submission" date="2023-09" db="EMBL/GenBank/DDBJ databases">
        <authorList>
            <person name="Rey-Velasco X."/>
        </authorList>
    </citation>
    <scope>NUCLEOTIDE SEQUENCE [LARGE SCALE GENOMIC DNA]</scope>
    <source>
        <strain evidence="8 9">P117</strain>
    </source>
</reference>
<dbReference type="Gene3D" id="1.20.1250.20">
    <property type="entry name" value="MFS general substrate transporter like domains"/>
    <property type="match status" value="2"/>
</dbReference>
<sequence>MKMSLPFSVYAAFLGAFAAIFALNAVSASTALLSNFYAATLPEMSKATSIYLVAEITFMSTIPIWLRFFSPERLLNLAGAGFLLSSLAAFSVVQIDSFVLVRALQGAFGGLLLPLPYILIKTQVDNEQQKSAITAFTALTITAPILGPLVGLSLPVELISYMFIFIAFIALPCLFVKSNALKNTQVSSAPDKLSYPNLAGFICLCLGFGLIVWALEHFYLWDGLSDKHIRALVFAGLTFTIAGLIWQSLQKQPLFDLRLFKYVESATVLMMSALMGVIVYGLLYLVPYYLITVHNATPQTIFKVILFAAVPQIILLPIFIKVRDKFPAYSLISLAFVVLGAMSVVLSSMGVDFGPDQFLTVQLLRSLGLLLLVLPLSMIMLSAAPAELSSSMGTQYSFFRTLGGAFSIAGITAYINTRANTYRLDNLAYGEPNENLNSLSYVYAFNDAFGYLSYALFACAALSGYFYFFHKKSKNSVEISTS</sequence>
<feature type="transmembrane region" description="Helical" evidence="6">
    <location>
        <begin position="396"/>
        <end position="415"/>
    </location>
</feature>
<keyword evidence="4 6" id="KW-1133">Transmembrane helix</keyword>
<feature type="transmembrane region" description="Helical" evidence="6">
    <location>
        <begin position="44"/>
        <end position="66"/>
    </location>
</feature>
<feature type="transmembrane region" description="Helical" evidence="6">
    <location>
        <begin position="301"/>
        <end position="319"/>
    </location>
</feature>
<feature type="transmembrane region" description="Helical" evidence="6">
    <location>
        <begin position="99"/>
        <end position="120"/>
    </location>
</feature>
<keyword evidence="5 6" id="KW-0472">Membrane</keyword>
<feature type="chain" id="PRO_5047415331" evidence="7">
    <location>
        <begin position="19"/>
        <end position="482"/>
    </location>
</feature>
<organism evidence="8 9">
    <name type="scientific">Glaciecola petra</name>
    <dbReference type="NCBI Taxonomy" id="3075602"/>
    <lineage>
        <taxon>Bacteria</taxon>
        <taxon>Pseudomonadati</taxon>
        <taxon>Pseudomonadota</taxon>
        <taxon>Gammaproteobacteria</taxon>
        <taxon>Alteromonadales</taxon>
        <taxon>Alteromonadaceae</taxon>
        <taxon>Glaciecola</taxon>
    </lineage>
</organism>
<protein>
    <submittedName>
        <fullName evidence="8">MFS transporter</fullName>
    </submittedName>
</protein>
<dbReference type="PANTHER" id="PTHR42718">
    <property type="entry name" value="MAJOR FACILITATOR SUPERFAMILY MULTIDRUG TRANSPORTER MFSC"/>
    <property type="match status" value="1"/>
</dbReference>
<comment type="caution">
    <text evidence="8">The sequence shown here is derived from an EMBL/GenBank/DDBJ whole genome shotgun (WGS) entry which is preliminary data.</text>
</comment>
<dbReference type="RefSeq" id="WP_311368638.1">
    <property type="nucleotide sequence ID" value="NZ_JAVRHX010000002.1"/>
</dbReference>
<evidence type="ECO:0000256" key="4">
    <source>
        <dbReference type="ARBA" id="ARBA00022989"/>
    </source>
</evidence>
<feature type="transmembrane region" description="Helical" evidence="6">
    <location>
        <begin position="158"/>
        <end position="176"/>
    </location>
</feature>
<dbReference type="PANTHER" id="PTHR42718:SF9">
    <property type="entry name" value="MAJOR FACILITATOR SUPERFAMILY MULTIDRUG TRANSPORTER MFSC"/>
    <property type="match status" value="1"/>
</dbReference>
<keyword evidence="9" id="KW-1185">Reference proteome</keyword>
<dbReference type="Proteomes" id="UP001253545">
    <property type="component" value="Unassembled WGS sequence"/>
</dbReference>
<dbReference type="SUPFAM" id="SSF103473">
    <property type="entry name" value="MFS general substrate transporter"/>
    <property type="match status" value="1"/>
</dbReference>
<proteinExistence type="predicted"/>